<dbReference type="InterPro" id="IPR017896">
    <property type="entry name" value="4Fe4S_Fe-S-bd"/>
</dbReference>
<dbReference type="eggNOG" id="COG1600">
    <property type="taxonomic scope" value="Bacteria"/>
</dbReference>
<feature type="domain" description="4Fe-4S ferredoxin-type" evidence="4">
    <location>
        <begin position="185"/>
        <end position="215"/>
    </location>
</feature>
<evidence type="ECO:0000256" key="3">
    <source>
        <dbReference type="ARBA" id="ARBA00023014"/>
    </source>
</evidence>
<dbReference type="SUPFAM" id="SSF46548">
    <property type="entry name" value="alpha-helical ferredoxin"/>
    <property type="match status" value="1"/>
</dbReference>
<dbReference type="GO" id="GO:0046872">
    <property type="term" value="F:metal ion binding"/>
    <property type="evidence" value="ECO:0007669"/>
    <property type="project" value="UniProtKB-KW"/>
</dbReference>
<dbReference type="GO" id="GO:0051536">
    <property type="term" value="F:iron-sulfur cluster binding"/>
    <property type="evidence" value="ECO:0007669"/>
    <property type="project" value="UniProtKB-KW"/>
</dbReference>
<evidence type="ECO:0000256" key="2">
    <source>
        <dbReference type="ARBA" id="ARBA00023004"/>
    </source>
</evidence>
<dbReference type="AlphaFoldDB" id="A1HQR9"/>
<dbReference type="PROSITE" id="PS51379">
    <property type="entry name" value="4FE4S_FER_2"/>
    <property type="match status" value="1"/>
</dbReference>
<keyword evidence="6" id="KW-1185">Reference proteome</keyword>
<evidence type="ECO:0000256" key="1">
    <source>
        <dbReference type="ARBA" id="ARBA00022723"/>
    </source>
</evidence>
<dbReference type="PROSITE" id="PS00198">
    <property type="entry name" value="4FE4S_FER_1"/>
    <property type="match status" value="1"/>
</dbReference>
<accession>A1HQR9</accession>
<evidence type="ECO:0000259" key="4">
    <source>
        <dbReference type="PROSITE" id="PS51379"/>
    </source>
</evidence>
<reference evidence="5 6" key="2">
    <citation type="submission" date="2007-01" db="EMBL/GenBank/DDBJ databases">
        <title>Sequencing of the draft genome and assembly of Thermosinus carboxydivorans Nor1.</title>
        <authorList>
            <consortium name="US DOE Joint Genome Institute (JGI-PGF)"/>
            <person name="Copeland A."/>
            <person name="Lucas S."/>
            <person name="Lapidus A."/>
            <person name="Barry K."/>
            <person name="Glavina del Rio T."/>
            <person name="Dalin E."/>
            <person name="Tice H."/>
            <person name="Bruce D."/>
            <person name="Pitluck S."/>
            <person name="Richardson P."/>
        </authorList>
    </citation>
    <scope>NUCLEOTIDE SEQUENCE [LARGE SCALE GENOMIC DNA]</scope>
    <source>
        <strain evidence="5 6">Nor1</strain>
    </source>
</reference>
<evidence type="ECO:0000313" key="6">
    <source>
        <dbReference type="Proteomes" id="UP000005139"/>
    </source>
</evidence>
<dbReference type="InterPro" id="IPR017900">
    <property type="entry name" value="4Fe4S_Fe_S_CS"/>
</dbReference>
<proteinExistence type="predicted"/>
<keyword evidence="3" id="KW-0411">Iron-sulfur</keyword>
<dbReference type="PANTHER" id="PTHR42827">
    <property type="entry name" value="IRON-SULFUR CLUSTER-BINDING PROTEIN-RELATED"/>
    <property type="match status" value="1"/>
</dbReference>
<keyword evidence="1" id="KW-0479">Metal-binding</keyword>
<protein>
    <submittedName>
        <fullName evidence="5">4Fe-4S ferredoxin, iron-sulfur binding domain protein</fullName>
    </submittedName>
</protein>
<sequence>MEDIERQVNRFTMESPLNVVEPLGGLRIFDPPLIGIAAADDPLFAELKKESVIGSHHLLPREWLPSAQTVISYFLPFTAAIRIANRSDGLPATEWLYGRIEGERFNEALRRFLVDLLTDNGHEAVAPALDERYQVINKRSNWSERHVAYIAGLGTLSLNCSLITARGSAGRVGSIVTSLELAPTVRPYREIYEYCTRCGACIRRCPPLAIDESGKNHQICSDYVDNETKKRYAPRYGCGKCQTAVPCEDRIPGR</sequence>
<name>A1HQR9_9FIRM</name>
<dbReference type="Proteomes" id="UP000005139">
    <property type="component" value="Unassembled WGS sequence"/>
</dbReference>
<keyword evidence="2" id="KW-0408">Iron</keyword>
<organism evidence="5 6">
    <name type="scientific">Thermosinus carboxydivorans Nor1</name>
    <dbReference type="NCBI Taxonomy" id="401526"/>
    <lineage>
        <taxon>Bacteria</taxon>
        <taxon>Bacillati</taxon>
        <taxon>Bacillota</taxon>
        <taxon>Negativicutes</taxon>
        <taxon>Selenomonadales</taxon>
        <taxon>Sporomusaceae</taxon>
        <taxon>Thermosinus</taxon>
    </lineage>
</organism>
<dbReference type="Pfam" id="PF00037">
    <property type="entry name" value="Fer4"/>
    <property type="match status" value="1"/>
</dbReference>
<gene>
    <name evidence="5" type="ORF">TcarDRAFT_1052</name>
</gene>
<comment type="caution">
    <text evidence="5">The sequence shown here is derived from an EMBL/GenBank/DDBJ whole genome shotgun (WGS) entry which is preliminary data.</text>
</comment>
<evidence type="ECO:0000313" key="5">
    <source>
        <dbReference type="EMBL" id="EAX47630.1"/>
    </source>
</evidence>
<reference evidence="5 6" key="1">
    <citation type="submission" date="2007-01" db="EMBL/GenBank/DDBJ databases">
        <title>Annotation of the draft genome assembly of Thermosinus carboxydivorans Nor1.</title>
        <authorList>
            <consortium name="US DOE Joint Genome Institute (JGI-ORNL)"/>
            <person name="Larimer F."/>
            <person name="Land M."/>
            <person name="Hauser L."/>
        </authorList>
    </citation>
    <scope>NUCLEOTIDE SEQUENCE [LARGE SCALE GENOMIC DNA]</scope>
    <source>
        <strain evidence="5 6">Nor1</strain>
    </source>
</reference>
<dbReference type="EMBL" id="AAWL01000008">
    <property type="protein sequence ID" value="EAX47630.1"/>
    <property type="molecule type" value="Genomic_DNA"/>
</dbReference>
<dbReference type="PANTHER" id="PTHR42827:SF1">
    <property type="entry name" value="IRON-SULFUR CLUSTER-BINDING PROTEIN"/>
    <property type="match status" value="1"/>
</dbReference>